<evidence type="ECO:0000313" key="2">
    <source>
        <dbReference type="Proteomes" id="UP001066276"/>
    </source>
</evidence>
<comment type="caution">
    <text evidence="1">The sequence shown here is derived from an EMBL/GenBank/DDBJ whole genome shotgun (WGS) entry which is preliminary data.</text>
</comment>
<evidence type="ECO:0000313" key="1">
    <source>
        <dbReference type="EMBL" id="KAJ1142822.1"/>
    </source>
</evidence>
<protein>
    <submittedName>
        <fullName evidence="1">Uncharacterized protein</fullName>
    </submittedName>
</protein>
<keyword evidence="2" id="KW-1185">Reference proteome</keyword>
<proteinExistence type="predicted"/>
<dbReference type="EMBL" id="JANPWB010000010">
    <property type="protein sequence ID" value="KAJ1142822.1"/>
    <property type="molecule type" value="Genomic_DNA"/>
</dbReference>
<sequence>MMLWHTDLFCFYADLCGPRDQLSNMQIIQFLSDLPLKALSLTDRVTLDEDLTPEEITTALGELQSGKTPGLNGFPCEFFKLFANKLDEPQMAALTEAADTGALPPDFRRVEIVVIFKLENPQTNATLIGGFL</sequence>
<dbReference type="AlphaFoldDB" id="A0AAV7QTS5"/>
<gene>
    <name evidence="1" type="ORF">NDU88_009135</name>
</gene>
<name>A0AAV7QTS5_PLEWA</name>
<dbReference type="Proteomes" id="UP001066276">
    <property type="component" value="Chromosome 6"/>
</dbReference>
<accession>A0AAV7QTS5</accession>
<reference evidence="1" key="1">
    <citation type="journal article" date="2022" name="bioRxiv">
        <title>Sequencing and chromosome-scale assembly of the giantPleurodeles waltlgenome.</title>
        <authorList>
            <person name="Brown T."/>
            <person name="Elewa A."/>
            <person name="Iarovenko S."/>
            <person name="Subramanian E."/>
            <person name="Araus A.J."/>
            <person name="Petzold A."/>
            <person name="Susuki M."/>
            <person name="Suzuki K.-i.T."/>
            <person name="Hayashi T."/>
            <person name="Toyoda A."/>
            <person name="Oliveira C."/>
            <person name="Osipova E."/>
            <person name="Leigh N.D."/>
            <person name="Simon A."/>
            <person name="Yun M.H."/>
        </authorList>
    </citation>
    <scope>NUCLEOTIDE SEQUENCE</scope>
    <source>
        <strain evidence="1">20211129_DDA</strain>
        <tissue evidence="1">Liver</tissue>
    </source>
</reference>
<organism evidence="1 2">
    <name type="scientific">Pleurodeles waltl</name>
    <name type="common">Iberian ribbed newt</name>
    <dbReference type="NCBI Taxonomy" id="8319"/>
    <lineage>
        <taxon>Eukaryota</taxon>
        <taxon>Metazoa</taxon>
        <taxon>Chordata</taxon>
        <taxon>Craniata</taxon>
        <taxon>Vertebrata</taxon>
        <taxon>Euteleostomi</taxon>
        <taxon>Amphibia</taxon>
        <taxon>Batrachia</taxon>
        <taxon>Caudata</taxon>
        <taxon>Salamandroidea</taxon>
        <taxon>Salamandridae</taxon>
        <taxon>Pleurodelinae</taxon>
        <taxon>Pleurodeles</taxon>
    </lineage>
</organism>